<dbReference type="EMBL" id="BRXW01000635">
    <property type="protein sequence ID" value="GMH71193.1"/>
    <property type="molecule type" value="Genomic_DNA"/>
</dbReference>
<dbReference type="AlphaFoldDB" id="A0A9W7EA67"/>
<dbReference type="Proteomes" id="UP001165122">
    <property type="component" value="Unassembled WGS sequence"/>
</dbReference>
<gene>
    <name evidence="1" type="ORF">TrLO_g8580</name>
</gene>
<sequence>MSILRPTLSPYTLSLLSPPFPPNTLSSCCISLKYIANITHLLLALSRVKEGEDVIKGISIGLGSSRDIKKSINLNTPKEEETIVIYISKKLDPELKLLELDIESVLKLNNNVEDLKKVYKLTEDEILFCGVEGSVLNRCGCIDVVK</sequence>
<dbReference type="InterPro" id="IPR036504">
    <property type="entry name" value="CGI121/TPRKB_sf"/>
</dbReference>
<evidence type="ECO:0000313" key="1">
    <source>
        <dbReference type="EMBL" id="GMH71193.1"/>
    </source>
</evidence>
<name>A0A9W7EA67_9STRA</name>
<dbReference type="Gene3D" id="3.30.2380.10">
    <property type="entry name" value="CGI121/TPRKB"/>
    <property type="match status" value="1"/>
</dbReference>
<dbReference type="PROSITE" id="PS51257">
    <property type="entry name" value="PROKAR_LIPOPROTEIN"/>
    <property type="match status" value="1"/>
</dbReference>
<comment type="caution">
    <text evidence="1">The sequence shown here is derived from an EMBL/GenBank/DDBJ whole genome shotgun (WGS) entry which is preliminary data.</text>
</comment>
<protein>
    <submittedName>
        <fullName evidence="1">Uncharacterized protein</fullName>
    </submittedName>
</protein>
<organism evidence="1 2">
    <name type="scientific">Triparma laevis f. longispina</name>
    <dbReference type="NCBI Taxonomy" id="1714387"/>
    <lineage>
        <taxon>Eukaryota</taxon>
        <taxon>Sar</taxon>
        <taxon>Stramenopiles</taxon>
        <taxon>Ochrophyta</taxon>
        <taxon>Bolidophyceae</taxon>
        <taxon>Parmales</taxon>
        <taxon>Triparmaceae</taxon>
        <taxon>Triparma</taxon>
    </lineage>
</organism>
<proteinExistence type="predicted"/>
<reference evidence="2" key="1">
    <citation type="journal article" date="2023" name="Commun. Biol.">
        <title>Genome analysis of Parmales, the sister group of diatoms, reveals the evolutionary specialization of diatoms from phago-mixotrophs to photoautotrophs.</title>
        <authorList>
            <person name="Ban H."/>
            <person name="Sato S."/>
            <person name="Yoshikawa S."/>
            <person name="Yamada K."/>
            <person name="Nakamura Y."/>
            <person name="Ichinomiya M."/>
            <person name="Sato N."/>
            <person name="Blanc-Mathieu R."/>
            <person name="Endo H."/>
            <person name="Kuwata A."/>
            <person name="Ogata H."/>
        </authorList>
    </citation>
    <scope>NUCLEOTIDE SEQUENCE [LARGE SCALE GENOMIC DNA]</scope>
    <source>
        <strain evidence="2">NIES 3700</strain>
    </source>
</reference>
<accession>A0A9W7EA67</accession>
<keyword evidence="2" id="KW-1185">Reference proteome</keyword>
<evidence type="ECO:0000313" key="2">
    <source>
        <dbReference type="Proteomes" id="UP001165122"/>
    </source>
</evidence>